<evidence type="ECO:0000256" key="4">
    <source>
        <dbReference type="SAM" id="Phobius"/>
    </source>
</evidence>
<evidence type="ECO:0000313" key="5">
    <source>
        <dbReference type="EMBL" id="MAA17906.1"/>
    </source>
</evidence>
<evidence type="ECO:0000256" key="1">
    <source>
        <dbReference type="ARBA" id="ARBA00004370"/>
    </source>
</evidence>
<dbReference type="InterPro" id="IPR014472">
    <property type="entry name" value="CHOPT"/>
</dbReference>
<keyword evidence="3 4" id="KW-0472">Membrane</keyword>
<dbReference type="GO" id="GO:0006646">
    <property type="term" value="P:phosphatidylethanolamine biosynthetic process"/>
    <property type="evidence" value="ECO:0007669"/>
    <property type="project" value="TreeGrafter"/>
</dbReference>
<evidence type="ECO:0000256" key="2">
    <source>
        <dbReference type="ARBA" id="ARBA00010441"/>
    </source>
</evidence>
<name>A0A224YJV5_9ACAR</name>
<feature type="transmembrane region" description="Helical" evidence="4">
    <location>
        <begin position="112"/>
        <end position="136"/>
    </location>
</feature>
<keyword evidence="5" id="KW-0808">Transferase</keyword>
<dbReference type="EMBL" id="GFPF01006760">
    <property type="protein sequence ID" value="MAA17906.1"/>
    <property type="molecule type" value="Transcribed_RNA"/>
</dbReference>
<reference evidence="5" key="1">
    <citation type="journal article" date="2017" name="Parasit. Vectors">
        <title>Sialotranscriptomics of Rhipicephalus zambeziensis reveals intricate expression profiles of secretory proteins and suggests tight temporal transcriptional regulation during blood-feeding.</title>
        <authorList>
            <person name="de Castro M.H."/>
            <person name="de Klerk D."/>
            <person name="Pienaar R."/>
            <person name="Rees D.J.G."/>
            <person name="Mans B.J."/>
        </authorList>
    </citation>
    <scope>NUCLEOTIDE SEQUENCE</scope>
    <source>
        <tissue evidence="5">Salivary glands</tissue>
    </source>
</reference>
<feature type="transmembrane region" description="Helical" evidence="4">
    <location>
        <begin position="207"/>
        <end position="225"/>
    </location>
</feature>
<sequence>MRSGETAEWCACRIVNVYVVRSVVRVSCCDRQPTAENSCLRALYYCVKFTMHLGKTTKTRENFGGWVLPVEQMDNLKKKPYLYNASAGSVLELLFLQRFWMWCLKFVPERIAPCVLTCSGLVINVCCCLLLLSYSTDLRSEAPWWTFVLCALSLFLYQLLDALDGKQAIKVQNTALEEVYDHGCDALSTFFVTTSISIAMQLGDSPALLVTFFFLSAVAFYSTHWQDYVTHVMVFGKIDVSECQCSMMAAHLLTAIYGQNLWMQNVFYGIQLREILMFMSFCCLVFAILGNIRIVLGGKTPLDGLVKIPRRTERTLYPMAALLSLSTCLWATFKTGLMIAHPVMFLVTYGFAFAKITIRLVLTTVSYGELDLWDSSLVAPLFLCLNALLSTTPLSLPISSALMCAMVYSVMDFARYFTYASWDMRDALDVWIFSLKYPIGDPRCRNGNNGVYLTGLNNDELLKKTRPEASVASVGAASSNGTKQKGGKLRLRKYLGRSMGKECLN</sequence>
<evidence type="ECO:0000256" key="3">
    <source>
        <dbReference type="ARBA" id="ARBA00023136"/>
    </source>
</evidence>
<keyword evidence="4" id="KW-1133">Transmembrane helix</keyword>
<dbReference type="Gene3D" id="1.20.120.1760">
    <property type="match status" value="1"/>
</dbReference>
<comment type="similarity">
    <text evidence="2">Belongs to the CDP-alcohol phosphatidyltransferase class-I family.</text>
</comment>
<dbReference type="PANTHER" id="PTHR10414">
    <property type="entry name" value="ETHANOLAMINEPHOSPHOTRANSFERASE"/>
    <property type="match status" value="1"/>
</dbReference>
<dbReference type="InterPro" id="IPR043130">
    <property type="entry name" value="CDP-OH_PTrfase_TM_dom"/>
</dbReference>
<organism evidence="5">
    <name type="scientific">Rhipicephalus zambeziensis</name>
    <dbReference type="NCBI Taxonomy" id="60191"/>
    <lineage>
        <taxon>Eukaryota</taxon>
        <taxon>Metazoa</taxon>
        <taxon>Ecdysozoa</taxon>
        <taxon>Arthropoda</taxon>
        <taxon>Chelicerata</taxon>
        <taxon>Arachnida</taxon>
        <taxon>Acari</taxon>
        <taxon>Parasitiformes</taxon>
        <taxon>Ixodida</taxon>
        <taxon>Ixodoidea</taxon>
        <taxon>Ixodidae</taxon>
        <taxon>Rhipicephalinae</taxon>
        <taxon>Rhipicephalus</taxon>
        <taxon>Rhipicephalus</taxon>
    </lineage>
</organism>
<feature type="transmembrane region" description="Helical" evidence="4">
    <location>
        <begin position="142"/>
        <end position="160"/>
    </location>
</feature>
<feature type="transmembrane region" description="Helical" evidence="4">
    <location>
        <begin position="394"/>
        <end position="414"/>
    </location>
</feature>
<feature type="transmembrane region" description="Helical" evidence="4">
    <location>
        <begin position="316"/>
        <end position="333"/>
    </location>
</feature>
<protein>
    <submittedName>
        <fullName evidence="5">Choline/ethanolamine phosphotransferase</fullName>
    </submittedName>
</protein>
<dbReference type="AlphaFoldDB" id="A0A224YJV5"/>
<dbReference type="GO" id="GO:0005794">
    <property type="term" value="C:Golgi apparatus"/>
    <property type="evidence" value="ECO:0007669"/>
    <property type="project" value="TreeGrafter"/>
</dbReference>
<dbReference type="PANTHER" id="PTHR10414:SF71">
    <property type="entry name" value="FI05338P"/>
    <property type="match status" value="1"/>
</dbReference>
<comment type="subcellular location">
    <subcellularLocation>
        <location evidence="1">Membrane</location>
    </subcellularLocation>
</comment>
<keyword evidence="4" id="KW-0812">Transmembrane</keyword>
<accession>A0A224YJV5</accession>
<proteinExistence type="inferred from homology"/>
<feature type="transmembrane region" description="Helical" evidence="4">
    <location>
        <begin position="339"/>
        <end position="358"/>
    </location>
</feature>
<dbReference type="GO" id="GO:0004307">
    <property type="term" value="F:ethanolaminephosphotransferase activity"/>
    <property type="evidence" value="ECO:0007669"/>
    <property type="project" value="TreeGrafter"/>
</dbReference>
<dbReference type="GO" id="GO:0005789">
    <property type="term" value="C:endoplasmic reticulum membrane"/>
    <property type="evidence" value="ECO:0007669"/>
    <property type="project" value="TreeGrafter"/>
</dbReference>
<feature type="transmembrane region" description="Helical" evidence="4">
    <location>
        <begin position="275"/>
        <end position="296"/>
    </location>
</feature>